<dbReference type="Proteomes" id="UP000800039">
    <property type="component" value="Unassembled WGS sequence"/>
</dbReference>
<feature type="non-terminal residue" evidence="1">
    <location>
        <position position="1"/>
    </location>
</feature>
<dbReference type="AlphaFoldDB" id="A0A9P4LBK9"/>
<keyword evidence="2" id="KW-1185">Reference proteome</keyword>
<name>A0A9P4LBK9_9PLEO</name>
<protein>
    <submittedName>
        <fullName evidence="1">Uncharacterized protein</fullName>
    </submittedName>
</protein>
<feature type="non-terminal residue" evidence="1">
    <location>
        <position position="301"/>
    </location>
</feature>
<dbReference type="RefSeq" id="XP_040792274.1">
    <property type="nucleotide sequence ID" value="XM_040927433.1"/>
</dbReference>
<gene>
    <name evidence="1" type="ORF">K460DRAFT_257900</name>
</gene>
<proteinExistence type="predicted"/>
<dbReference type="OrthoDB" id="5337308at2759"/>
<reference evidence="1" key="1">
    <citation type="submission" date="2020-01" db="EMBL/GenBank/DDBJ databases">
        <authorList>
            <consortium name="DOE Joint Genome Institute"/>
            <person name="Haridas S."/>
            <person name="Albert R."/>
            <person name="Binder M."/>
            <person name="Bloem J."/>
            <person name="Labutti K."/>
            <person name="Salamov A."/>
            <person name="Andreopoulos B."/>
            <person name="Baker S.E."/>
            <person name="Barry K."/>
            <person name="Bills G."/>
            <person name="Bluhm B.H."/>
            <person name="Cannon C."/>
            <person name="Castanera R."/>
            <person name="Culley D.E."/>
            <person name="Daum C."/>
            <person name="Ezra D."/>
            <person name="Gonzalez J.B."/>
            <person name="Henrissat B."/>
            <person name="Kuo A."/>
            <person name="Liang C."/>
            <person name="Lipzen A."/>
            <person name="Lutzoni F."/>
            <person name="Magnuson J."/>
            <person name="Mondo S."/>
            <person name="Nolan M."/>
            <person name="Ohm R."/>
            <person name="Pangilinan J."/>
            <person name="Park H.-J."/>
            <person name="Ramirez L."/>
            <person name="Alfaro M."/>
            <person name="Sun H."/>
            <person name="Tritt A."/>
            <person name="Yoshinaga Y."/>
            <person name="Zwiers L.-H."/>
            <person name="Turgeon B.G."/>
            <person name="Goodwin S.B."/>
            <person name="Spatafora J.W."/>
            <person name="Crous P.W."/>
            <person name="Grigoriev I.V."/>
        </authorList>
    </citation>
    <scope>NUCLEOTIDE SEQUENCE</scope>
    <source>
        <strain evidence="1">CBS 394.84</strain>
    </source>
</reference>
<evidence type="ECO:0000313" key="1">
    <source>
        <dbReference type="EMBL" id="KAF1849711.1"/>
    </source>
</evidence>
<accession>A0A9P4LBK9</accession>
<organism evidence="1 2">
    <name type="scientific">Cucurbitaria berberidis CBS 394.84</name>
    <dbReference type="NCBI Taxonomy" id="1168544"/>
    <lineage>
        <taxon>Eukaryota</taxon>
        <taxon>Fungi</taxon>
        <taxon>Dikarya</taxon>
        <taxon>Ascomycota</taxon>
        <taxon>Pezizomycotina</taxon>
        <taxon>Dothideomycetes</taxon>
        <taxon>Pleosporomycetidae</taxon>
        <taxon>Pleosporales</taxon>
        <taxon>Pleosporineae</taxon>
        <taxon>Cucurbitariaceae</taxon>
        <taxon>Cucurbitaria</taxon>
    </lineage>
</organism>
<comment type="caution">
    <text evidence="1">The sequence shown here is derived from an EMBL/GenBank/DDBJ whole genome shotgun (WGS) entry which is preliminary data.</text>
</comment>
<dbReference type="EMBL" id="ML976614">
    <property type="protein sequence ID" value="KAF1849711.1"/>
    <property type="molecule type" value="Genomic_DNA"/>
</dbReference>
<sequence length="301" mass="33929">SAWEKAVESGRTLYSAMKSKDSVARWFFKNYPDFSETVQSPFDGDLREKLKEWGYNDNEELSKKLDKECDFEAYHKIKRAFDELSLGTKAKADGGPNQCFQVNHQDGPNVKRKENGELPDAEFQYYDVCGKTYRVTGGTHDIAVNSAGAVILMNVISAAYSAEKFLWKKKAGTNELPHIRSTSDIAWGLWNRVAPGNVKEIKYLIVAQIMNTGTRDLIRAAYETLTPPQSETRVWPGIDFNMDTSGGQAILGSPVGRWAGYFLMQHKRQFGGNRFISKVRIFKPDGATLPYIIFYVDPNPA</sequence>
<evidence type="ECO:0000313" key="2">
    <source>
        <dbReference type="Proteomes" id="UP000800039"/>
    </source>
</evidence>
<dbReference type="GeneID" id="63844686"/>